<dbReference type="Pfam" id="PF08284">
    <property type="entry name" value="RVP_2"/>
    <property type="match status" value="1"/>
</dbReference>
<feature type="region of interest" description="Disordered" evidence="1">
    <location>
        <begin position="820"/>
        <end position="869"/>
    </location>
</feature>
<dbReference type="CDD" id="cd00303">
    <property type="entry name" value="retropepsin_like"/>
    <property type="match status" value="1"/>
</dbReference>
<dbReference type="InterPro" id="IPR053134">
    <property type="entry name" value="RNA-dir_DNA_polymerase"/>
</dbReference>
<organism evidence="4">
    <name type="scientific">Tanacetum cinerariifolium</name>
    <name type="common">Dalmatian daisy</name>
    <name type="synonym">Chrysanthemum cinerariifolium</name>
    <dbReference type="NCBI Taxonomy" id="118510"/>
    <lineage>
        <taxon>Eukaryota</taxon>
        <taxon>Viridiplantae</taxon>
        <taxon>Streptophyta</taxon>
        <taxon>Embryophyta</taxon>
        <taxon>Tracheophyta</taxon>
        <taxon>Spermatophyta</taxon>
        <taxon>Magnoliopsida</taxon>
        <taxon>eudicotyledons</taxon>
        <taxon>Gunneridae</taxon>
        <taxon>Pentapetalae</taxon>
        <taxon>asterids</taxon>
        <taxon>campanulids</taxon>
        <taxon>Asterales</taxon>
        <taxon>Asteraceae</taxon>
        <taxon>Asteroideae</taxon>
        <taxon>Anthemideae</taxon>
        <taxon>Anthemidinae</taxon>
        <taxon>Tanacetum</taxon>
    </lineage>
</organism>
<dbReference type="InterPro" id="IPR043502">
    <property type="entry name" value="DNA/RNA_pol_sf"/>
</dbReference>
<dbReference type="EMBL" id="BKCJ010000214">
    <property type="protein sequence ID" value="GEU31058.1"/>
    <property type="molecule type" value="Genomic_DNA"/>
</dbReference>
<gene>
    <name evidence="4" type="ORF">Tci_003036</name>
</gene>
<feature type="compositionally biased region" description="Basic and acidic residues" evidence="1">
    <location>
        <begin position="833"/>
        <end position="869"/>
    </location>
</feature>
<proteinExistence type="predicted"/>
<dbReference type="Pfam" id="PF17921">
    <property type="entry name" value="Integrase_H2C2"/>
    <property type="match status" value="1"/>
</dbReference>
<dbReference type="Gene3D" id="3.30.70.270">
    <property type="match status" value="1"/>
</dbReference>
<dbReference type="Gene3D" id="3.10.10.10">
    <property type="entry name" value="HIV Type 1 Reverse Transcriptase, subunit A, domain 1"/>
    <property type="match status" value="1"/>
</dbReference>
<evidence type="ECO:0000313" key="4">
    <source>
        <dbReference type="EMBL" id="GEU31058.1"/>
    </source>
</evidence>
<protein>
    <submittedName>
        <fullName evidence="4">Transposon Ty3-G Gag-Pol polyprotein</fullName>
    </submittedName>
</protein>
<sequence>MTITRSGMTPEAIEELVNRRVEEALATYEATRAANALEIEYQSQNGSNGYNRNRGNGSGRNENSKNGNGEDGNVGNGNPNENGRGDRPVARECTYQDFMKCQPLNFKGTKGVVELTRWFDKMETVFHISNYPKKYQVKYATYTLLNNALTWWNSHKQTVRTDAAFSMSWGELMKMVPEEEYRIERYVGGLPDNIQGNVMSAEPTRLKDAIRLANSLMDQKLKGYAMKNAKNKKKVGGQSERQPQGHYMSDYPKLKDQNRRNKAGNKNGVGKARGKAYVLGGGDANSDSNVVKGTFLLNNHYDFVLLDSGADQSFMSSTFSTFLDIIPDTLDVSYAVELADGRVSEINTMLGGCTLGCPIFVAQVMKKETIDKAEEKRLEDVPTVWDFSEDFPKDFPRLPPTRQGFIRPSSSPWGAPALFVKKKDGSFRMCIDYRELNKLIVKNRYPLLRIDDLFDQLQGSRVYSKIDLRSGYHQIRAREEDILKIAFRTRYGHYEFQVMPFGPTNALAKLCSAPILALPEGSENFVVYCDASRKGLGAVLMQMKKMVRAVELLRLRDSLLSGKGEYGGGCLEPKRTKYATTSLSLSYDDWSEPSCAILDAQVEAIKDENFGTGDLCGIIKKLEQCTDGTLCLNGRSWIPCRCNLRELIMHESHKSKYSTHPGSNKMYQDLKKLYLWQNMKAEIATYVTILSFAKNRPPMLEKDMCESWKIIMELYIMNRQHGRMILESVELGPLIWPNIKENGVTRPRKYSELTPFEAIQADCNVKATNIILQGLPPEVYAIISLTVLVFKQGDDLIDAINHMMSFLFAVVTSRFPTTNNQLRNSSNPCKQATIHDGRVKEYQEKDKIESKPDKDEKRGEDGKSRKQLQ</sequence>
<dbReference type="PANTHER" id="PTHR24559">
    <property type="entry name" value="TRANSPOSON TY3-I GAG-POL POLYPROTEIN"/>
    <property type="match status" value="1"/>
</dbReference>
<feature type="domain" description="Integrase zinc-binding" evidence="3">
    <location>
        <begin position="643"/>
        <end position="687"/>
    </location>
</feature>
<feature type="compositionally biased region" description="Low complexity" evidence="1">
    <location>
        <begin position="45"/>
        <end position="68"/>
    </location>
</feature>
<evidence type="ECO:0000256" key="1">
    <source>
        <dbReference type="SAM" id="MobiDB-lite"/>
    </source>
</evidence>
<dbReference type="Gene3D" id="1.10.340.70">
    <property type="match status" value="1"/>
</dbReference>
<dbReference type="InterPro" id="IPR000477">
    <property type="entry name" value="RT_dom"/>
</dbReference>
<dbReference type="CDD" id="cd01647">
    <property type="entry name" value="RT_LTR"/>
    <property type="match status" value="1"/>
</dbReference>
<feature type="domain" description="Reverse transcriptase" evidence="2">
    <location>
        <begin position="420"/>
        <end position="529"/>
    </location>
</feature>
<evidence type="ECO:0000259" key="3">
    <source>
        <dbReference type="Pfam" id="PF17921"/>
    </source>
</evidence>
<feature type="compositionally biased region" description="Polar residues" evidence="1">
    <location>
        <begin position="820"/>
        <end position="830"/>
    </location>
</feature>
<dbReference type="AlphaFoldDB" id="A0A6L2J200"/>
<dbReference type="SUPFAM" id="SSF56672">
    <property type="entry name" value="DNA/RNA polymerases"/>
    <property type="match status" value="1"/>
</dbReference>
<name>A0A6L2J200_TANCI</name>
<dbReference type="Pfam" id="PF00078">
    <property type="entry name" value="RVT_1"/>
    <property type="match status" value="1"/>
</dbReference>
<comment type="caution">
    <text evidence="4">The sequence shown here is derived from an EMBL/GenBank/DDBJ whole genome shotgun (WGS) entry which is preliminary data.</text>
</comment>
<accession>A0A6L2J200</accession>
<feature type="region of interest" description="Disordered" evidence="1">
    <location>
        <begin position="44"/>
        <end position="88"/>
    </location>
</feature>
<reference evidence="4" key="1">
    <citation type="journal article" date="2019" name="Sci. Rep.">
        <title>Draft genome of Tanacetum cinerariifolium, the natural source of mosquito coil.</title>
        <authorList>
            <person name="Yamashiro T."/>
            <person name="Shiraishi A."/>
            <person name="Satake H."/>
            <person name="Nakayama K."/>
        </authorList>
    </citation>
    <scope>NUCLEOTIDE SEQUENCE</scope>
</reference>
<dbReference type="InterPro" id="IPR043128">
    <property type="entry name" value="Rev_trsase/Diguanyl_cyclase"/>
</dbReference>
<evidence type="ECO:0000259" key="2">
    <source>
        <dbReference type="Pfam" id="PF00078"/>
    </source>
</evidence>
<feature type="region of interest" description="Disordered" evidence="1">
    <location>
        <begin position="228"/>
        <end position="268"/>
    </location>
</feature>
<dbReference type="PANTHER" id="PTHR24559:SF427">
    <property type="entry name" value="RNA-DIRECTED DNA POLYMERASE"/>
    <property type="match status" value="1"/>
</dbReference>
<dbReference type="InterPro" id="IPR041588">
    <property type="entry name" value="Integrase_H2C2"/>
</dbReference>